<keyword evidence="4 6" id="KW-1133">Transmembrane helix</keyword>
<comment type="caution">
    <text evidence="8">The sequence shown here is derived from an EMBL/GenBank/DDBJ whole genome shotgun (WGS) entry which is preliminary data.</text>
</comment>
<dbReference type="EMBL" id="JAJEQR010000027">
    <property type="protein sequence ID" value="MCC2231368.1"/>
    <property type="molecule type" value="Genomic_DNA"/>
</dbReference>
<feature type="transmembrane region" description="Helical" evidence="6">
    <location>
        <begin position="644"/>
        <end position="665"/>
    </location>
</feature>
<keyword evidence="9" id="KW-1185">Reference proteome</keyword>
<dbReference type="InterPro" id="IPR003838">
    <property type="entry name" value="ABC3_permease_C"/>
</dbReference>
<dbReference type="AlphaFoldDB" id="A0AAE3JFH5"/>
<feature type="domain" description="ABC3 transporter permease C-terminal" evidence="7">
    <location>
        <begin position="645"/>
        <end position="763"/>
    </location>
</feature>
<feature type="transmembrane region" description="Helical" evidence="6">
    <location>
        <begin position="418"/>
        <end position="441"/>
    </location>
</feature>
<evidence type="ECO:0000256" key="6">
    <source>
        <dbReference type="SAM" id="Phobius"/>
    </source>
</evidence>
<dbReference type="Proteomes" id="UP001198182">
    <property type="component" value="Unassembled WGS sequence"/>
</dbReference>
<evidence type="ECO:0000256" key="4">
    <source>
        <dbReference type="ARBA" id="ARBA00022989"/>
    </source>
</evidence>
<name>A0AAE3JFH5_9FIRM</name>
<evidence type="ECO:0000256" key="1">
    <source>
        <dbReference type="ARBA" id="ARBA00004651"/>
    </source>
</evidence>
<feature type="transmembrane region" description="Helical" evidence="6">
    <location>
        <begin position="347"/>
        <end position="372"/>
    </location>
</feature>
<feature type="transmembrane region" description="Helical" evidence="6">
    <location>
        <begin position="686"/>
        <end position="707"/>
    </location>
</feature>
<organism evidence="8 9">
    <name type="scientific">Hominifimenecus microfluidus</name>
    <dbReference type="NCBI Taxonomy" id="2885348"/>
    <lineage>
        <taxon>Bacteria</taxon>
        <taxon>Bacillati</taxon>
        <taxon>Bacillota</taxon>
        <taxon>Clostridia</taxon>
        <taxon>Lachnospirales</taxon>
        <taxon>Lachnospiraceae</taxon>
        <taxon>Hominifimenecus</taxon>
    </lineage>
</organism>
<dbReference type="Pfam" id="PF02687">
    <property type="entry name" value="FtsX"/>
    <property type="match status" value="2"/>
</dbReference>
<dbReference type="PANTHER" id="PTHR30287:SF2">
    <property type="entry name" value="BLL1001 PROTEIN"/>
    <property type="match status" value="1"/>
</dbReference>
<proteinExistence type="predicted"/>
<feature type="transmembrane region" description="Helical" evidence="6">
    <location>
        <begin position="20"/>
        <end position="40"/>
    </location>
</feature>
<accession>A0AAE3JFH5</accession>
<keyword evidence="2" id="KW-1003">Cell membrane</keyword>
<keyword evidence="3 6" id="KW-0812">Transmembrane</keyword>
<feature type="transmembrane region" description="Helical" evidence="6">
    <location>
        <begin position="307"/>
        <end position="327"/>
    </location>
</feature>
<dbReference type="PANTHER" id="PTHR30287">
    <property type="entry name" value="MEMBRANE COMPONENT OF PREDICTED ABC SUPERFAMILY METABOLITE UPTAKE TRANSPORTER"/>
    <property type="match status" value="1"/>
</dbReference>
<dbReference type="GO" id="GO:0005886">
    <property type="term" value="C:plasma membrane"/>
    <property type="evidence" value="ECO:0007669"/>
    <property type="project" value="UniProtKB-SubCell"/>
</dbReference>
<protein>
    <submittedName>
        <fullName evidence="8">ABC transporter permease</fullName>
    </submittedName>
</protein>
<keyword evidence="5 6" id="KW-0472">Membrane</keyword>
<reference evidence="8" key="1">
    <citation type="submission" date="2021-10" db="EMBL/GenBank/DDBJ databases">
        <title>Anaerobic single-cell dispensing facilitates the cultivation of human gut bacteria.</title>
        <authorList>
            <person name="Afrizal A."/>
        </authorList>
    </citation>
    <scope>NUCLEOTIDE SEQUENCE</scope>
    <source>
        <strain evidence="8">CLA-AA-H215</strain>
    </source>
</reference>
<dbReference type="RefSeq" id="WP_308453885.1">
    <property type="nucleotide sequence ID" value="NZ_JAJEQR010000027.1"/>
</dbReference>
<sequence length="772" mass="87559">MKNPLRKRLPRELKSEFGKYFVIFFLMFATIGLVSGYLVAGNSMVAAYDETFEKYNIEDGNLRLAKKANKALIKELENNEITLYDNFYVDDAMENSTTLRIFANRTEVNTVCLMDGVMPTAYDEIGLDRMYAVNNNITIGDTLSDGTNTFRVTGLIALPDYSCLFQDNNDSMFDAQKFGVSIVTAESFARFSESDLTWSYSWKYDAPPADDAEANDMAEDLMKSIAAETELKSFVPRYQNQAIVFTGDDMEGDQVMVLVLLYIVMIIMAFVFGITTSNTILKEANVIGTLRASGYTKMELIRHYMTLPLLVSGVGAVLGNILGYTWMKDFCASLYYASYSLTTFHVLWNANAFLLTTIIPLIMMTVITFLVLTRELSLSPLKFLHKDFSRKKQRKAFPLSSRLPFFSRFRIRVILQNMGNYITIFIGILFANFLLFFGLLFPSVLAHYQADIEQNLLCNYQYILQIPLNAVNENKKLESALNMMLFQNEVETETEGAEKFSIRSLNTTYEGSRVEAITLYGVEPDSRYVSLSSAEGTVAASQAYADKYDLAPGDTITLKEAYEDTTYTFTITDIYPYDGALALFMPREDLNRVFDEDKNSFSGYLSNEEITDIDAEYISSIIDLEALTKISRQLTLSMGGMMNLVNGFAIIIFLVIVYLLSKILIEKNGQAISMTKILGYSNREISRLYIFSTTFMVLLSILISLPLEVASMKFLFKYMMTEMMTGWISFYLDPMILVEMVAMGLGSYAIVAFLEYRKIRRIPMDEALKNVE</sequence>
<evidence type="ECO:0000256" key="5">
    <source>
        <dbReference type="ARBA" id="ARBA00023136"/>
    </source>
</evidence>
<evidence type="ECO:0000313" key="8">
    <source>
        <dbReference type="EMBL" id="MCC2231368.1"/>
    </source>
</evidence>
<feature type="transmembrane region" description="Helical" evidence="6">
    <location>
        <begin position="255"/>
        <end position="274"/>
    </location>
</feature>
<feature type="domain" description="ABC3 transporter permease C-terminal" evidence="7">
    <location>
        <begin position="259"/>
        <end position="371"/>
    </location>
</feature>
<comment type="subcellular location">
    <subcellularLocation>
        <location evidence="1">Cell membrane</location>
        <topology evidence="1">Multi-pass membrane protein</topology>
    </subcellularLocation>
</comment>
<feature type="transmembrane region" description="Helical" evidence="6">
    <location>
        <begin position="727"/>
        <end position="754"/>
    </location>
</feature>
<gene>
    <name evidence="8" type="ORF">LKD81_10230</name>
</gene>
<evidence type="ECO:0000256" key="3">
    <source>
        <dbReference type="ARBA" id="ARBA00022692"/>
    </source>
</evidence>
<evidence type="ECO:0000259" key="7">
    <source>
        <dbReference type="Pfam" id="PF02687"/>
    </source>
</evidence>
<evidence type="ECO:0000256" key="2">
    <source>
        <dbReference type="ARBA" id="ARBA00022475"/>
    </source>
</evidence>
<evidence type="ECO:0000313" key="9">
    <source>
        <dbReference type="Proteomes" id="UP001198182"/>
    </source>
</evidence>
<dbReference type="InterPro" id="IPR038766">
    <property type="entry name" value="Membrane_comp_ABC_pdt"/>
</dbReference>